<evidence type="ECO:0000256" key="4">
    <source>
        <dbReference type="ARBA" id="ARBA00034121"/>
    </source>
</evidence>
<name>A0A224XXY6_9HEMI</name>
<dbReference type="EMBL" id="GFTR01003487">
    <property type="protein sequence ID" value="JAW12939.1"/>
    <property type="molecule type" value="Transcribed_RNA"/>
</dbReference>
<dbReference type="Pfam" id="PF03973">
    <property type="entry name" value="Triabin"/>
    <property type="match status" value="1"/>
</dbReference>
<dbReference type="Gene3D" id="2.40.128.20">
    <property type="match status" value="1"/>
</dbReference>
<reference evidence="6" key="1">
    <citation type="journal article" date="2018" name="PLoS Negl. Trop. Dis.">
        <title>An insight into the salivary gland and fat body transcriptome of Panstrongylus lignarius (Hemiptera: Heteroptera), the main vector of Chagas disease in Peru.</title>
        <authorList>
            <person name="Nevoa J.C."/>
            <person name="Mendes M.T."/>
            <person name="da Silva M.V."/>
            <person name="Soares S.C."/>
            <person name="Oliveira C.J.F."/>
            <person name="Ribeiro J.M.C."/>
        </authorList>
    </citation>
    <scope>NUCLEOTIDE SEQUENCE</scope>
</reference>
<organism evidence="6">
    <name type="scientific">Panstrongylus lignarius</name>
    <dbReference type="NCBI Taxonomy" id="156445"/>
    <lineage>
        <taxon>Eukaryota</taxon>
        <taxon>Metazoa</taxon>
        <taxon>Ecdysozoa</taxon>
        <taxon>Arthropoda</taxon>
        <taxon>Hexapoda</taxon>
        <taxon>Insecta</taxon>
        <taxon>Pterygota</taxon>
        <taxon>Neoptera</taxon>
        <taxon>Paraneoptera</taxon>
        <taxon>Hemiptera</taxon>
        <taxon>Heteroptera</taxon>
        <taxon>Panheteroptera</taxon>
        <taxon>Cimicomorpha</taxon>
        <taxon>Reduviidae</taxon>
        <taxon>Triatominae</taxon>
        <taxon>Panstrongylus</taxon>
    </lineage>
</organism>
<evidence type="ECO:0000313" key="6">
    <source>
        <dbReference type="EMBL" id="JAW12939.1"/>
    </source>
</evidence>
<protein>
    <submittedName>
        <fullName evidence="6">Putative tm816 triabin-like lipocalin</fullName>
    </submittedName>
</protein>
<comment type="similarity">
    <text evidence="4">Belongs to the calycin superfamily. Triabin family.</text>
</comment>
<keyword evidence="3 5" id="KW-0732">Signal</keyword>
<evidence type="ECO:0000256" key="1">
    <source>
        <dbReference type="ARBA" id="ARBA00004613"/>
    </source>
</evidence>
<feature type="chain" id="PRO_5012894929" evidence="5">
    <location>
        <begin position="19"/>
        <end position="207"/>
    </location>
</feature>
<accession>A0A224XXY6</accession>
<comment type="subcellular location">
    <subcellularLocation>
        <location evidence="1">Secreted</location>
    </subcellularLocation>
</comment>
<dbReference type="InterPro" id="IPR012674">
    <property type="entry name" value="Calycin"/>
</dbReference>
<dbReference type="GO" id="GO:0030682">
    <property type="term" value="P:symbiont-mediated perturbation of host defenses"/>
    <property type="evidence" value="ECO:0007669"/>
    <property type="project" value="InterPro"/>
</dbReference>
<dbReference type="InterPro" id="IPR005657">
    <property type="entry name" value="Triabi/Procalin"/>
</dbReference>
<dbReference type="CDD" id="cd19423">
    <property type="entry name" value="lipocalin_LTBP1-like"/>
    <property type="match status" value="1"/>
</dbReference>
<feature type="signal peptide" evidence="5">
    <location>
        <begin position="1"/>
        <end position="18"/>
    </location>
</feature>
<dbReference type="GO" id="GO:0005576">
    <property type="term" value="C:extracellular region"/>
    <property type="evidence" value="ECO:0007669"/>
    <property type="project" value="UniProtKB-SubCell"/>
</dbReference>
<evidence type="ECO:0000256" key="3">
    <source>
        <dbReference type="ARBA" id="ARBA00022729"/>
    </source>
</evidence>
<dbReference type="SUPFAM" id="SSF50814">
    <property type="entry name" value="Lipocalins"/>
    <property type="match status" value="1"/>
</dbReference>
<evidence type="ECO:0000256" key="2">
    <source>
        <dbReference type="ARBA" id="ARBA00022525"/>
    </source>
</evidence>
<proteinExistence type="inferred from homology"/>
<dbReference type="AlphaFoldDB" id="A0A224XXY6"/>
<sequence length="207" mass="23514">MKMIFVVTFFGILTFAFADYSKIEKCQEHEPMSHFNNKKFLQGTWHVTNAKQGSNSTVCRRYKTSLKGSTVKLNGDGYYTFHKKSIFFRVRCSGQSGHKCGKFSLKCKQTAKETGIPAIEFDLEVTVLETDYNEFAVMYICVTLPPTLGSQIEDNFLVLHRDSSNTNDPDPRISTTLTQHNLSLEKLISRKGVNCPKPPKRNKKGKN</sequence>
<keyword evidence="2" id="KW-0964">Secreted</keyword>
<evidence type="ECO:0000256" key="5">
    <source>
        <dbReference type="SAM" id="SignalP"/>
    </source>
</evidence>